<dbReference type="SMART" id="SM00252">
    <property type="entry name" value="SH2"/>
    <property type="match status" value="1"/>
</dbReference>
<dbReference type="InterPro" id="IPR036860">
    <property type="entry name" value="SH2_dom_sf"/>
</dbReference>
<dbReference type="FunCoup" id="E4XA95">
    <property type="interactions" value="98"/>
</dbReference>
<dbReference type="EMBL" id="FN653031">
    <property type="protein sequence ID" value="CBY08410.1"/>
    <property type="molecule type" value="Genomic_DNA"/>
</dbReference>
<evidence type="ECO:0000256" key="2">
    <source>
        <dbReference type="ARBA" id="ARBA00022999"/>
    </source>
</evidence>
<dbReference type="FunFam" id="2.30.30.40:FF:000061">
    <property type="entry name" value="Cytoplasmic protein"/>
    <property type="match status" value="1"/>
</dbReference>
<accession>E4XA95</accession>
<dbReference type="Pfam" id="PF00017">
    <property type="entry name" value="SH2"/>
    <property type="match status" value="1"/>
</dbReference>
<dbReference type="Gene3D" id="3.30.505.10">
    <property type="entry name" value="SH2 domain"/>
    <property type="match status" value="1"/>
</dbReference>
<dbReference type="SUPFAM" id="SSF50044">
    <property type="entry name" value="SH3-domain"/>
    <property type="match status" value="3"/>
</dbReference>
<feature type="domain" description="SH3" evidence="6">
    <location>
        <begin position="1"/>
        <end position="58"/>
    </location>
</feature>
<dbReference type="InterPro" id="IPR036028">
    <property type="entry name" value="SH3-like_dom_sf"/>
</dbReference>
<dbReference type="Pfam" id="PF00018">
    <property type="entry name" value="SH3_1"/>
    <property type="match status" value="3"/>
</dbReference>
<dbReference type="GO" id="GO:0007167">
    <property type="term" value="P:enzyme-linked receptor protein signaling pathway"/>
    <property type="evidence" value="ECO:0007669"/>
    <property type="project" value="TreeGrafter"/>
</dbReference>
<keyword evidence="1 4" id="KW-0728">SH3 domain</keyword>
<proteinExistence type="predicted"/>
<dbReference type="PANTHER" id="PTHR19969:SF14">
    <property type="entry name" value="DREADLOCKS, ISOFORM B"/>
    <property type="match status" value="1"/>
</dbReference>
<dbReference type="OrthoDB" id="26539at2759"/>
<dbReference type="SMART" id="SM00326">
    <property type="entry name" value="SH3"/>
    <property type="match status" value="3"/>
</dbReference>
<evidence type="ECO:0000256" key="3">
    <source>
        <dbReference type="PROSITE-ProRule" id="PRU00191"/>
    </source>
</evidence>
<dbReference type="InterPro" id="IPR051184">
    <property type="entry name" value="Tyrosine-phos_adapter"/>
</dbReference>
<dbReference type="Proteomes" id="UP000001307">
    <property type="component" value="Unassembled WGS sequence"/>
</dbReference>
<gene>
    <name evidence="7" type="ORF">GSOID_T00004977001</name>
</gene>
<feature type="domain" description="SH3" evidence="6">
    <location>
        <begin position="163"/>
        <end position="225"/>
    </location>
</feature>
<dbReference type="GO" id="GO:0030971">
    <property type="term" value="F:receptor tyrosine kinase binding"/>
    <property type="evidence" value="ECO:0007669"/>
    <property type="project" value="TreeGrafter"/>
</dbReference>
<dbReference type="InParanoid" id="E4XA95"/>
<name>E4XA95_OIKDI</name>
<dbReference type="PRINTS" id="PR00401">
    <property type="entry name" value="SH2DOMAIN"/>
</dbReference>
<dbReference type="CDD" id="cd11767">
    <property type="entry name" value="SH3_Nck_3"/>
    <property type="match status" value="1"/>
</dbReference>
<dbReference type="PRINTS" id="PR00452">
    <property type="entry name" value="SH3DOMAIN"/>
</dbReference>
<dbReference type="AlphaFoldDB" id="E4XA95"/>
<keyword evidence="2 3" id="KW-0727">SH2 domain</keyword>
<organism evidence="7">
    <name type="scientific">Oikopleura dioica</name>
    <name type="common">Tunicate</name>
    <dbReference type="NCBI Taxonomy" id="34765"/>
    <lineage>
        <taxon>Eukaryota</taxon>
        <taxon>Metazoa</taxon>
        <taxon>Chordata</taxon>
        <taxon>Tunicata</taxon>
        <taxon>Appendicularia</taxon>
        <taxon>Copelata</taxon>
        <taxon>Oikopleuridae</taxon>
        <taxon>Oikopleura</taxon>
    </lineage>
</organism>
<evidence type="ECO:0000313" key="7">
    <source>
        <dbReference type="EMBL" id="CBY08410.1"/>
    </source>
</evidence>
<dbReference type="CDD" id="cd11766">
    <property type="entry name" value="SH3_Nck_2"/>
    <property type="match status" value="1"/>
</dbReference>
<dbReference type="GO" id="GO:0016477">
    <property type="term" value="P:cell migration"/>
    <property type="evidence" value="ECO:0007669"/>
    <property type="project" value="TreeGrafter"/>
</dbReference>
<protein>
    <submittedName>
        <fullName evidence="7">Uncharacterized protein</fullName>
    </submittedName>
</protein>
<dbReference type="InterPro" id="IPR001452">
    <property type="entry name" value="SH3_domain"/>
</dbReference>
<evidence type="ECO:0000256" key="1">
    <source>
        <dbReference type="ARBA" id="ARBA00022443"/>
    </source>
</evidence>
<reference evidence="7" key="1">
    <citation type="journal article" date="2010" name="Science">
        <title>Plasticity of animal genome architecture unmasked by rapid evolution of a pelagic tunicate.</title>
        <authorList>
            <person name="Denoeud F."/>
            <person name="Henriet S."/>
            <person name="Mungpakdee S."/>
            <person name="Aury J.M."/>
            <person name="Da Silva C."/>
            <person name="Brinkmann H."/>
            <person name="Mikhaleva J."/>
            <person name="Olsen L.C."/>
            <person name="Jubin C."/>
            <person name="Canestro C."/>
            <person name="Bouquet J.M."/>
            <person name="Danks G."/>
            <person name="Poulain J."/>
            <person name="Campsteijn C."/>
            <person name="Adamski M."/>
            <person name="Cross I."/>
            <person name="Yadetie F."/>
            <person name="Muffato M."/>
            <person name="Louis A."/>
            <person name="Butcher S."/>
            <person name="Tsagkogeorga G."/>
            <person name="Konrad A."/>
            <person name="Singh S."/>
            <person name="Jensen M.F."/>
            <person name="Cong E.H."/>
            <person name="Eikeseth-Otteraa H."/>
            <person name="Noel B."/>
            <person name="Anthouard V."/>
            <person name="Porcel B.M."/>
            <person name="Kachouri-Lafond R."/>
            <person name="Nishino A."/>
            <person name="Ugolini M."/>
            <person name="Chourrout P."/>
            <person name="Nishida H."/>
            <person name="Aasland R."/>
            <person name="Huzurbazar S."/>
            <person name="Westhof E."/>
            <person name="Delsuc F."/>
            <person name="Lehrach H."/>
            <person name="Reinhardt R."/>
            <person name="Weissenbach J."/>
            <person name="Roy S.W."/>
            <person name="Artiguenave F."/>
            <person name="Postlethwait J.H."/>
            <person name="Manak J.R."/>
            <person name="Thompson E.M."/>
            <person name="Jaillon O."/>
            <person name="Du Pasquier L."/>
            <person name="Boudinot P."/>
            <person name="Liberles D.A."/>
            <person name="Volff J.N."/>
            <person name="Philippe H."/>
            <person name="Lenhard B."/>
            <person name="Roest Crollius H."/>
            <person name="Wincker P."/>
            <person name="Chourrout D."/>
        </authorList>
    </citation>
    <scope>NUCLEOTIDE SEQUENCE [LARGE SCALE GENOMIC DNA]</scope>
</reference>
<dbReference type="GO" id="GO:0005737">
    <property type="term" value="C:cytoplasm"/>
    <property type="evidence" value="ECO:0007669"/>
    <property type="project" value="TreeGrafter"/>
</dbReference>
<keyword evidence="8" id="KW-1185">Reference proteome</keyword>
<dbReference type="PROSITE" id="PS50001">
    <property type="entry name" value="SH2"/>
    <property type="match status" value="1"/>
</dbReference>
<feature type="domain" description="SH2" evidence="5">
    <location>
        <begin position="256"/>
        <end position="351"/>
    </location>
</feature>
<dbReference type="CDD" id="cd11765">
    <property type="entry name" value="SH3_Nck_1"/>
    <property type="match status" value="1"/>
</dbReference>
<dbReference type="InterPro" id="IPR000980">
    <property type="entry name" value="SH2"/>
</dbReference>
<evidence type="ECO:0000259" key="6">
    <source>
        <dbReference type="PROSITE" id="PS50002"/>
    </source>
</evidence>
<dbReference type="Gene3D" id="2.30.30.40">
    <property type="entry name" value="SH3 Domains"/>
    <property type="match status" value="3"/>
</dbReference>
<evidence type="ECO:0000313" key="8">
    <source>
        <dbReference type="Proteomes" id="UP000001307"/>
    </source>
</evidence>
<dbReference type="PROSITE" id="PS50002">
    <property type="entry name" value="SH3"/>
    <property type="match status" value="3"/>
</dbReference>
<dbReference type="PANTHER" id="PTHR19969">
    <property type="entry name" value="SH2-SH3 ADAPTOR PROTEIN-RELATED"/>
    <property type="match status" value="1"/>
</dbReference>
<evidence type="ECO:0000256" key="4">
    <source>
        <dbReference type="PROSITE-ProRule" id="PRU00192"/>
    </source>
</evidence>
<feature type="domain" description="SH3" evidence="6">
    <location>
        <begin position="75"/>
        <end position="136"/>
    </location>
</feature>
<sequence length="353" mass="40997">MEDVLAKYDYKAENTSELSMTKNEALTLLDDSKTWWKVRNKSNQTGYVPSNYISRKKKLPFGFNNKPKESKSETSQDRRVVAKYNYEKQRDDELELVKGNRVVVLEESEDKWWRGRNLETGEDGWFPSNYVTDNVEQPITDNNPGPSGESELSILQNYNHNSPILENVRCLYPFAGQNDSELPFQENEELDILGKPADDPEWWVARNQNGQIGLVPRIYTEVIEQTYPVQEENTISQPETYPAVQSRFPDIADREWFHEWVSSRGMAESKLMPASEGEFLVRPSESAKVAGNFSVSVKGRTKVKHFRVSLIDKQYQIGQRKFESLDKMIENYKRNPIFSEADERLFLTRALQR</sequence>
<evidence type="ECO:0000259" key="5">
    <source>
        <dbReference type="PROSITE" id="PS50001"/>
    </source>
</evidence>
<dbReference type="GO" id="GO:0035591">
    <property type="term" value="F:signaling adaptor activity"/>
    <property type="evidence" value="ECO:0007669"/>
    <property type="project" value="TreeGrafter"/>
</dbReference>
<dbReference type="SUPFAM" id="SSF55550">
    <property type="entry name" value="SH2 domain"/>
    <property type="match status" value="1"/>
</dbReference>